<reference evidence="3 4" key="2">
    <citation type="submission" date="2020-03" db="EMBL/GenBank/DDBJ databases">
        <authorList>
            <person name="Ichikawa N."/>
            <person name="Kimura A."/>
            <person name="Kitahashi Y."/>
            <person name="Uohara A."/>
        </authorList>
    </citation>
    <scope>NUCLEOTIDE SEQUENCE [LARGE SCALE GENOMIC DNA]</scope>
    <source>
        <strain evidence="3 4">NBRC 108638</strain>
    </source>
</reference>
<dbReference type="Pfam" id="PF06283">
    <property type="entry name" value="ThuA"/>
    <property type="match status" value="1"/>
</dbReference>
<dbReference type="Proteomes" id="UP000482960">
    <property type="component" value="Unassembled WGS sequence"/>
</dbReference>
<feature type="chain" id="PRO_5039246816" description="ThuA-like domain-containing protein" evidence="1">
    <location>
        <begin position="20"/>
        <end position="249"/>
    </location>
</feature>
<evidence type="ECO:0000256" key="1">
    <source>
        <dbReference type="SAM" id="SignalP"/>
    </source>
</evidence>
<dbReference type="RefSeq" id="WP_173082433.1">
    <property type="nucleotide sequence ID" value="NZ_BAABJB010000022.1"/>
</dbReference>
<protein>
    <recommendedName>
        <fullName evidence="2">ThuA-like domain-containing protein</fullName>
    </recommendedName>
</protein>
<keyword evidence="1" id="KW-0732">Signal</keyword>
<proteinExistence type="predicted"/>
<dbReference type="EMBL" id="BLPG01000001">
    <property type="protein sequence ID" value="GFJ95033.1"/>
    <property type="molecule type" value="Genomic_DNA"/>
</dbReference>
<gene>
    <name evidence="3" type="ORF">Prum_086750</name>
</gene>
<dbReference type="InterPro" id="IPR029010">
    <property type="entry name" value="ThuA-like"/>
</dbReference>
<evidence type="ECO:0000313" key="3">
    <source>
        <dbReference type="EMBL" id="GFJ95033.1"/>
    </source>
</evidence>
<name>A0A6V8LCR5_9ACTN</name>
<feature type="domain" description="ThuA-like" evidence="2">
    <location>
        <begin position="31"/>
        <end position="241"/>
    </location>
</feature>
<reference evidence="3 4" key="1">
    <citation type="submission" date="2020-03" db="EMBL/GenBank/DDBJ databases">
        <title>Whole genome shotgun sequence of Phytohabitans rumicis NBRC 108638.</title>
        <authorList>
            <person name="Komaki H."/>
            <person name="Tamura T."/>
        </authorList>
    </citation>
    <scope>NUCLEOTIDE SEQUENCE [LARGE SCALE GENOMIC DNA]</scope>
    <source>
        <strain evidence="3 4">NBRC 108638</strain>
    </source>
</reference>
<evidence type="ECO:0000313" key="4">
    <source>
        <dbReference type="Proteomes" id="UP000482960"/>
    </source>
</evidence>
<dbReference type="PANTHER" id="PTHR40469:SF2">
    <property type="entry name" value="GALACTOSE-BINDING DOMAIN-LIKE SUPERFAMILY PROTEIN"/>
    <property type="match status" value="1"/>
</dbReference>
<dbReference type="Gene3D" id="3.40.50.880">
    <property type="match status" value="1"/>
</dbReference>
<evidence type="ECO:0000259" key="2">
    <source>
        <dbReference type="Pfam" id="PF06283"/>
    </source>
</evidence>
<organism evidence="3 4">
    <name type="scientific">Phytohabitans rumicis</name>
    <dbReference type="NCBI Taxonomy" id="1076125"/>
    <lineage>
        <taxon>Bacteria</taxon>
        <taxon>Bacillati</taxon>
        <taxon>Actinomycetota</taxon>
        <taxon>Actinomycetes</taxon>
        <taxon>Micromonosporales</taxon>
        <taxon>Micromonosporaceae</taxon>
    </lineage>
</organism>
<keyword evidence="4" id="KW-1185">Reference proteome</keyword>
<accession>A0A6V8LCR5</accession>
<sequence>MRLWPAAALLLLGCGAAEAPRQPAAPTGYDVLVFTRTEGFRHDSIADGVQAMRELGARDGFAVTATEDPGAFTAESLSRYAAVVFLNTTGDVLDPPQQAAFEGYVRGGGGYVGVHAAADTEYDWPFYGALVGAYFARHPAVQPATVRVSDRSHPATAHLPESWSRVDEWYDFRANPRGTVRVLATLDESTYDGGGMGADHPHAWCHEFAGGRSFYTGAGHTAAAYAEPDFRAHLLGAIQYAAGRTQSRC</sequence>
<comment type="caution">
    <text evidence="3">The sequence shown here is derived from an EMBL/GenBank/DDBJ whole genome shotgun (WGS) entry which is preliminary data.</text>
</comment>
<dbReference type="PANTHER" id="PTHR40469">
    <property type="entry name" value="SECRETED GLYCOSYL HYDROLASE"/>
    <property type="match status" value="1"/>
</dbReference>
<dbReference type="InterPro" id="IPR029062">
    <property type="entry name" value="Class_I_gatase-like"/>
</dbReference>
<feature type="signal peptide" evidence="1">
    <location>
        <begin position="1"/>
        <end position="19"/>
    </location>
</feature>
<dbReference type="SUPFAM" id="SSF52317">
    <property type="entry name" value="Class I glutamine amidotransferase-like"/>
    <property type="match status" value="1"/>
</dbReference>
<dbReference type="AlphaFoldDB" id="A0A6V8LCR5"/>